<protein>
    <submittedName>
        <fullName evidence="2">Uncharacterized protein</fullName>
    </submittedName>
</protein>
<organism evidence="2 3">
    <name type="scientific">Arabis nemorensis</name>
    <dbReference type="NCBI Taxonomy" id="586526"/>
    <lineage>
        <taxon>Eukaryota</taxon>
        <taxon>Viridiplantae</taxon>
        <taxon>Streptophyta</taxon>
        <taxon>Embryophyta</taxon>
        <taxon>Tracheophyta</taxon>
        <taxon>Spermatophyta</taxon>
        <taxon>Magnoliopsida</taxon>
        <taxon>eudicotyledons</taxon>
        <taxon>Gunneridae</taxon>
        <taxon>Pentapetalae</taxon>
        <taxon>rosids</taxon>
        <taxon>malvids</taxon>
        <taxon>Brassicales</taxon>
        <taxon>Brassicaceae</taxon>
        <taxon>Arabideae</taxon>
        <taxon>Arabis</taxon>
    </lineage>
</organism>
<dbReference type="AlphaFoldDB" id="A0A565BXE7"/>
<keyword evidence="3" id="KW-1185">Reference proteome</keyword>
<name>A0A565BXE7_9BRAS</name>
<proteinExistence type="predicted"/>
<evidence type="ECO:0000313" key="2">
    <source>
        <dbReference type="EMBL" id="VVB06062.1"/>
    </source>
</evidence>
<feature type="compositionally biased region" description="Polar residues" evidence="1">
    <location>
        <begin position="1"/>
        <end position="42"/>
    </location>
</feature>
<accession>A0A565BXE7</accession>
<dbReference type="EMBL" id="CABITT030000005">
    <property type="protein sequence ID" value="VVB06062.1"/>
    <property type="molecule type" value="Genomic_DNA"/>
</dbReference>
<feature type="region of interest" description="Disordered" evidence="1">
    <location>
        <begin position="1"/>
        <end position="96"/>
    </location>
</feature>
<feature type="compositionally biased region" description="Acidic residues" evidence="1">
    <location>
        <begin position="54"/>
        <end position="65"/>
    </location>
</feature>
<comment type="caution">
    <text evidence="2">The sequence shown here is derived from an EMBL/GenBank/DDBJ whole genome shotgun (WGS) entry which is preliminary data.</text>
</comment>
<gene>
    <name evidence="2" type="ORF">ANE_LOCUS16506</name>
</gene>
<dbReference type="Proteomes" id="UP000489600">
    <property type="component" value="Unassembled WGS sequence"/>
</dbReference>
<evidence type="ECO:0000256" key="1">
    <source>
        <dbReference type="SAM" id="MobiDB-lite"/>
    </source>
</evidence>
<sequence>MRQEAAVTSSDRQEAAATSSDRQEAASTSSDRQEAAATSSDRQVGMKSKREVPNEEDYDSEEEEAPAAANGNYKTTLIGNKAEASTSTSTVKTNRK</sequence>
<reference evidence="2" key="1">
    <citation type="submission" date="2019-07" db="EMBL/GenBank/DDBJ databases">
        <authorList>
            <person name="Dittberner H."/>
        </authorList>
    </citation>
    <scope>NUCLEOTIDE SEQUENCE [LARGE SCALE GENOMIC DNA]</scope>
</reference>
<feature type="compositionally biased region" description="Polar residues" evidence="1">
    <location>
        <begin position="72"/>
        <end position="96"/>
    </location>
</feature>
<evidence type="ECO:0000313" key="3">
    <source>
        <dbReference type="Proteomes" id="UP000489600"/>
    </source>
</evidence>